<dbReference type="InterPro" id="IPR003736">
    <property type="entry name" value="PAAI_dom"/>
</dbReference>
<dbReference type="SUPFAM" id="SSF54637">
    <property type="entry name" value="Thioesterase/thiol ester dehydrase-isomerase"/>
    <property type="match status" value="1"/>
</dbReference>
<dbReference type="RefSeq" id="WP_127764885.1">
    <property type="nucleotide sequence ID" value="NZ_SADE01000001.1"/>
</dbReference>
<dbReference type="Proteomes" id="UP000287447">
    <property type="component" value="Unassembled WGS sequence"/>
</dbReference>
<dbReference type="PANTHER" id="PTHR43240:SF10">
    <property type="entry name" value="BLL4964 PROTEIN"/>
    <property type="match status" value="1"/>
</dbReference>
<keyword evidence="2" id="KW-0472">Membrane</keyword>
<feature type="transmembrane region" description="Helical" evidence="2">
    <location>
        <begin position="75"/>
        <end position="98"/>
    </location>
</feature>
<sequence>MPAPQAPFDPNQTPKLTIAELDELVGELAPFVALYGFKVDEIGFGWARVRLPYDYNFVRPGGTISGPAMMALADYGMYVGLMGAIGPVALAVTTNLNINFLHKPAEKDLLCDARLIKLGKRLAVGDMSIHPEGDDRMCAHVTATYSIPPQ</sequence>
<evidence type="ECO:0000259" key="3">
    <source>
        <dbReference type="Pfam" id="PF03061"/>
    </source>
</evidence>
<gene>
    <name evidence="4" type="ORF">EOI86_09875</name>
</gene>
<reference evidence="5" key="1">
    <citation type="submission" date="2019-01" db="EMBL/GenBank/DDBJ databases">
        <title>Gri0909 isolated from a small marine red alga.</title>
        <authorList>
            <person name="Kim J."/>
            <person name="Jeong S.E."/>
            <person name="Jeon C.O."/>
        </authorList>
    </citation>
    <scope>NUCLEOTIDE SEQUENCE [LARGE SCALE GENOMIC DNA]</scope>
    <source>
        <strain evidence="5">Gri0909</strain>
    </source>
</reference>
<dbReference type="GO" id="GO:0061522">
    <property type="term" value="F:1,4-dihydroxy-2-naphthoyl-CoA thioesterase activity"/>
    <property type="evidence" value="ECO:0007669"/>
    <property type="project" value="TreeGrafter"/>
</dbReference>
<keyword evidence="2" id="KW-1133">Transmembrane helix</keyword>
<dbReference type="NCBIfam" id="TIGR00369">
    <property type="entry name" value="unchar_dom_1"/>
    <property type="match status" value="1"/>
</dbReference>
<evidence type="ECO:0000256" key="1">
    <source>
        <dbReference type="ARBA" id="ARBA00022801"/>
    </source>
</evidence>
<evidence type="ECO:0000313" key="5">
    <source>
        <dbReference type="Proteomes" id="UP000287447"/>
    </source>
</evidence>
<name>A0A437QYB7_9PROT</name>
<evidence type="ECO:0000313" key="4">
    <source>
        <dbReference type="EMBL" id="RVU39514.1"/>
    </source>
</evidence>
<dbReference type="PANTHER" id="PTHR43240">
    <property type="entry name" value="1,4-DIHYDROXY-2-NAPHTHOYL-COA THIOESTERASE 1"/>
    <property type="match status" value="1"/>
</dbReference>
<dbReference type="GO" id="GO:0005829">
    <property type="term" value="C:cytosol"/>
    <property type="evidence" value="ECO:0007669"/>
    <property type="project" value="TreeGrafter"/>
</dbReference>
<evidence type="ECO:0000256" key="2">
    <source>
        <dbReference type="SAM" id="Phobius"/>
    </source>
</evidence>
<dbReference type="Pfam" id="PF03061">
    <property type="entry name" value="4HBT"/>
    <property type="match status" value="1"/>
</dbReference>
<keyword evidence="1" id="KW-0378">Hydrolase</keyword>
<dbReference type="AlphaFoldDB" id="A0A437QYB7"/>
<accession>A0A437QYB7</accession>
<dbReference type="CDD" id="cd03443">
    <property type="entry name" value="PaaI_thioesterase"/>
    <property type="match status" value="1"/>
</dbReference>
<dbReference type="EMBL" id="SADE01000001">
    <property type="protein sequence ID" value="RVU39514.1"/>
    <property type="molecule type" value="Genomic_DNA"/>
</dbReference>
<comment type="caution">
    <text evidence="4">The sequence shown here is derived from an EMBL/GenBank/DDBJ whole genome shotgun (WGS) entry which is preliminary data.</text>
</comment>
<dbReference type="InterPro" id="IPR006683">
    <property type="entry name" value="Thioestr_dom"/>
</dbReference>
<proteinExistence type="predicted"/>
<organism evidence="4 5">
    <name type="scientific">Hwanghaeella grinnelliae</name>
    <dbReference type="NCBI Taxonomy" id="2500179"/>
    <lineage>
        <taxon>Bacteria</taxon>
        <taxon>Pseudomonadati</taxon>
        <taxon>Pseudomonadota</taxon>
        <taxon>Alphaproteobacteria</taxon>
        <taxon>Rhodospirillales</taxon>
        <taxon>Rhodospirillaceae</taxon>
        <taxon>Hwanghaeella</taxon>
    </lineage>
</organism>
<keyword evidence="5" id="KW-1185">Reference proteome</keyword>
<dbReference type="InterPro" id="IPR029069">
    <property type="entry name" value="HotDog_dom_sf"/>
</dbReference>
<protein>
    <submittedName>
        <fullName evidence="4">PaaI family thioesterase</fullName>
    </submittedName>
</protein>
<feature type="domain" description="Thioesterase" evidence="3">
    <location>
        <begin position="61"/>
        <end position="137"/>
    </location>
</feature>
<keyword evidence="2" id="KW-0812">Transmembrane</keyword>
<dbReference type="Gene3D" id="3.10.129.10">
    <property type="entry name" value="Hotdog Thioesterase"/>
    <property type="match status" value="1"/>
</dbReference>
<dbReference type="OrthoDB" id="9805304at2"/>